<comment type="caution">
    <text evidence="2">The sequence shown here is derived from an EMBL/GenBank/DDBJ whole genome shotgun (WGS) entry which is preliminary data.</text>
</comment>
<organism evidence="2 3">
    <name type="scientific">Mycolicibacillus trivialis</name>
    <dbReference type="NCBI Taxonomy" id="1798"/>
    <lineage>
        <taxon>Bacteria</taxon>
        <taxon>Bacillati</taxon>
        <taxon>Actinomycetota</taxon>
        <taxon>Actinomycetes</taxon>
        <taxon>Mycobacteriales</taxon>
        <taxon>Mycobacteriaceae</taxon>
        <taxon>Mycolicibacillus</taxon>
    </lineage>
</organism>
<accession>A0A1X2ELA4</accession>
<evidence type="ECO:0000259" key="1">
    <source>
        <dbReference type="Pfam" id="PF04480"/>
    </source>
</evidence>
<gene>
    <name evidence="2" type="ORF">AWC30_08130</name>
</gene>
<dbReference type="EMBL" id="LQPZ01000017">
    <property type="protein sequence ID" value="ORX05788.1"/>
    <property type="molecule type" value="Genomic_DNA"/>
</dbReference>
<dbReference type="Gene3D" id="3.40.960.10">
    <property type="entry name" value="VSR Endonuclease"/>
    <property type="match status" value="1"/>
</dbReference>
<dbReference type="InterPro" id="IPR007569">
    <property type="entry name" value="DUF559"/>
</dbReference>
<keyword evidence="3" id="KW-1185">Reference proteome</keyword>
<feature type="domain" description="DUF559" evidence="1">
    <location>
        <begin position="214"/>
        <end position="265"/>
    </location>
</feature>
<dbReference type="STRING" id="1798.AWC30_08130"/>
<reference evidence="2 3" key="1">
    <citation type="submission" date="2016-01" db="EMBL/GenBank/DDBJ databases">
        <title>The new phylogeny of the genus Mycobacterium.</title>
        <authorList>
            <person name="Tarcisio F."/>
            <person name="Conor M."/>
            <person name="Antonella G."/>
            <person name="Elisabetta G."/>
            <person name="Giulia F.S."/>
            <person name="Sara T."/>
            <person name="Anna F."/>
            <person name="Clotilde B."/>
            <person name="Roberto B."/>
            <person name="Veronica D.S."/>
            <person name="Fabio R."/>
            <person name="Monica P."/>
            <person name="Olivier J."/>
            <person name="Enrico T."/>
            <person name="Nicola S."/>
        </authorList>
    </citation>
    <scope>NUCLEOTIDE SEQUENCE [LARGE SCALE GENOMIC DNA]</scope>
    <source>
        <strain evidence="2 3">DSM 44153</strain>
    </source>
</reference>
<dbReference type="InterPro" id="IPR011335">
    <property type="entry name" value="Restrct_endonuc-II-like"/>
</dbReference>
<proteinExistence type="predicted"/>
<sequence length="285" mass="31940">MTGVGRRPFLGSEARAGGLLSWYELGRYYTALFPDVYLDKRVAATLADRIVAAWLWSRRHAVIAGAAAAALHGARCVDADTDVELIWRNARAPEGVVTRADALLDGEVRRLRGLPVTTVERTAFDLGRRGSLVAAVARLDALANATHVDADDVRRLVGRHPGARGLRQLHCALDLTDGNAQSPRESRLRLLLVEAGFPPPRTQIPVLGADGYPRYYLDMGWEDIMLAVEYDGEQHRVSREQFRKDVERAEFLHRRGWTLIRVLADHRDSEIVWRVRRARAALTLR</sequence>
<dbReference type="Proteomes" id="UP000193090">
    <property type="component" value="Unassembled WGS sequence"/>
</dbReference>
<evidence type="ECO:0000313" key="2">
    <source>
        <dbReference type="EMBL" id="ORX05788.1"/>
    </source>
</evidence>
<dbReference type="Pfam" id="PF04480">
    <property type="entry name" value="DUF559"/>
    <property type="match status" value="1"/>
</dbReference>
<protein>
    <recommendedName>
        <fullName evidence="1">DUF559 domain-containing protein</fullName>
    </recommendedName>
</protein>
<dbReference type="AlphaFoldDB" id="A0A1X2ELA4"/>
<evidence type="ECO:0000313" key="3">
    <source>
        <dbReference type="Proteomes" id="UP000193090"/>
    </source>
</evidence>
<name>A0A1X2ELA4_9MYCO</name>
<dbReference type="SUPFAM" id="SSF52980">
    <property type="entry name" value="Restriction endonuclease-like"/>
    <property type="match status" value="1"/>
</dbReference>
<dbReference type="RefSeq" id="WP_085109626.1">
    <property type="nucleotide sequence ID" value="NZ_JACKSN010000152.1"/>
</dbReference>